<evidence type="ECO:0000313" key="2">
    <source>
        <dbReference type="Proteomes" id="UP001054821"/>
    </source>
</evidence>
<dbReference type="AlphaFoldDB" id="A0AAD4YU85"/>
<reference evidence="1 2" key="1">
    <citation type="journal article" date="2022" name="G3 (Bethesda)">
        <title>Whole-genome sequence and methylome profiling of the almond [Prunus dulcis (Mill.) D.A. Webb] cultivar 'Nonpareil'.</title>
        <authorList>
            <person name="D'Amico-Willman K.M."/>
            <person name="Ouma W.Z."/>
            <person name="Meulia T."/>
            <person name="Sideli G.M."/>
            <person name="Gradziel T.M."/>
            <person name="Fresnedo-Ramirez J."/>
        </authorList>
    </citation>
    <scope>NUCLEOTIDE SEQUENCE [LARGE SCALE GENOMIC DNA]</scope>
    <source>
        <strain evidence="1">Clone GOH B32 T37-40</strain>
    </source>
</reference>
<accession>A0AAD4YU85</accession>
<dbReference type="EMBL" id="JAJFAZ020000006">
    <property type="protein sequence ID" value="KAI5321594.1"/>
    <property type="molecule type" value="Genomic_DNA"/>
</dbReference>
<sequence>MCCLATHDLAATLKPGMNLSSLCPNAITRKMIVCGLAHRDRAPLHMIQHWNNELSLAKPLLALAKPHLPAHVYPAD</sequence>
<gene>
    <name evidence="1" type="ORF">L3X38_030665</name>
</gene>
<dbReference type="Proteomes" id="UP001054821">
    <property type="component" value="Chromosome 6"/>
</dbReference>
<protein>
    <submittedName>
        <fullName evidence="1">Uncharacterized protein</fullName>
    </submittedName>
</protein>
<organism evidence="1 2">
    <name type="scientific">Prunus dulcis</name>
    <name type="common">Almond</name>
    <name type="synonym">Amygdalus dulcis</name>
    <dbReference type="NCBI Taxonomy" id="3755"/>
    <lineage>
        <taxon>Eukaryota</taxon>
        <taxon>Viridiplantae</taxon>
        <taxon>Streptophyta</taxon>
        <taxon>Embryophyta</taxon>
        <taxon>Tracheophyta</taxon>
        <taxon>Spermatophyta</taxon>
        <taxon>Magnoliopsida</taxon>
        <taxon>eudicotyledons</taxon>
        <taxon>Gunneridae</taxon>
        <taxon>Pentapetalae</taxon>
        <taxon>rosids</taxon>
        <taxon>fabids</taxon>
        <taxon>Rosales</taxon>
        <taxon>Rosaceae</taxon>
        <taxon>Amygdaloideae</taxon>
        <taxon>Amygdaleae</taxon>
        <taxon>Prunus</taxon>
    </lineage>
</organism>
<proteinExistence type="predicted"/>
<evidence type="ECO:0000313" key="1">
    <source>
        <dbReference type="EMBL" id="KAI5321594.1"/>
    </source>
</evidence>
<keyword evidence="2" id="KW-1185">Reference proteome</keyword>
<comment type="caution">
    <text evidence="1">The sequence shown here is derived from an EMBL/GenBank/DDBJ whole genome shotgun (WGS) entry which is preliminary data.</text>
</comment>
<name>A0AAD4YU85_PRUDU</name>